<dbReference type="SFLD" id="SFLDS00003">
    <property type="entry name" value="Haloacid_Dehalogenase"/>
    <property type="match status" value="1"/>
</dbReference>
<dbReference type="InterPro" id="IPR006439">
    <property type="entry name" value="HAD-SF_hydro_IA"/>
</dbReference>
<dbReference type="Gene3D" id="3.40.50.1000">
    <property type="entry name" value="HAD superfamily/HAD-like"/>
    <property type="match status" value="1"/>
</dbReference>
<evidence type="ECO:0000313" key="1">
    <source>
        <dbReference type="EMBL" id="GER86076.1"/>
    </source>
</evidence>
<evidence type="ECO:0000313" key="2">
    <source>
        <dbReference type="Proteomes" id="UP000326912"/>
    </source>
</evidence>
<dbReference type="SFLD" id="SFLDG01129">
    <property type="entry name" value="C1.5:_HAD__Beta-PGM__Phosphata"/>
    <property type="match status" value="1"/>
</dbReference>
<keyword evidence="2" id="KW-1185">Reference proteome</keyword>
<dbReference type="AlphaFoldDB" id="A0A5J4KLL0"/>
<dbReference type="InterPro" id="IPR051806">
    <property type="entry name" value="HAD-like_SPP"/>
</dbReference>
<dbReference type="PANTHER" id="PTHR43481">
    <property type="entry name" value="FRUCTOSE-1-PHOSPHATE PHOSPHATASE"/>
    <property type="match status" value="1"/>
</dbReference>
<protein>
    <submittedName>
        <fullName evidence="1">Beta-phosphoglucomutase</fullName>
    </submittedName>
</protein>
<name>A0A5J4KLL0_9CHLR</name>
<dbReference type="PANTHER" id="PTHR43481:SF4">
    <property type="entry name" value="GLYCEROL-1-PHOSPHATE PHOSPHOHYDROLASE 1-RELATED"/>
    <property type="match status" value="1"/>
</dbReference>
<dbReference type="Gene3D" id="1.10.150.240">
    <property type="entry name" value="Putative phosphatase, domain 2"/>
    <property type="match status" value="1"/>
</dbReference>
<organism evidence="1 2">
    <name type="scientific">Dictyobacter vulcani</name>
    <dbReference type="NCBI Taxonomy" id="2607529"/>
    <lineage>
        <taxon>Bacteria</taxon>
        <taxon>Bacillati</taxon>
        <taxon>Chloroflexota</taxon>
        <taxon>Ktedonobacteria</taxon>
        <taxon>Ktedonobacterales</taxon>
        <taxon>Dictyobacteraceae</taxon>
        <taxon>Dictyobacter</taxon>
    </lineage>
</organism>
<reference evidence="1 2" key="1">
    <citation type="submission" date="2019-10" db="EMBL/GenBank/DDBJ databases">
        <title>Dictyobacter vulcani sp. nov., within the class Ktedonobacteria, isolated from soil of volcanic Mt. Zao.</title>
        <authorList>
            <person name="Zheng Y."/>
            <person name="Wang C.M."/>
            <person name="Sakai Y."/>
            <person name="Abe K."/>
            <person name="Yokota A."/>
            <person name="Yabe S."/>
        </authorList>
    </citation>
    <scope>NUCLEOTIDE SEQUENCE [LARGE SCALE GENOMIC DNA]</scope>
    <source>
        <strain evidence="1 2">W12</strain>
    </source>
</reference>
<proteinExistence type="predicted"/>
<dbReference type="InterPro" id="IPR036412">
    <property type="entry name" value="HAD-like_sf"/>
</dbReference>
<dbReference type="GO" id="GO:0050308">
    <property type="term" value="F:sugar-phosphatase activity"/>
    <property type="evidence" value="ECO:0007669"/>
    <property type="project" value="TreeGrafter"/>
</dbReference>
<comment type="caution">
    <text evidence="1">The sequence shown here is derived from an EMBL/GenBank/DDBJ whole genome shotgun (WGS) entry which is preliminary data.</text>
</comment>
<dbReference type="SUPFAM" id="SSF56784">
    <property type="entry name" value="HAD-like"/>
    <property type="match status" value="1"/>
</dbReference>
<dbReference type="SFLD" id="SFLDG01135">
    <property type="entry name" value="C1.5.6:_HAD__Beta-PGM__Phospha"/>
    <property type="match status" value="1"/>
</dbReference>
<dbReference type="PRINTS" id="PR00413">
    <property type="entry name" value="HADHALOGNASE"/>
</dbReference>
<dbReference type="NCBIfam" id="TIGR01509">
    <property type="entry name" value="HAD-SF-IA-v3"/>
    <property type="match status" value="1"/>
</dbReference>
<gene>
    <name evidence="1" type="ORF">KDW_02380</name>
</gene>
<dbReference type="EMBL" id="BKZW01000001">
    <property type="protein sequence ID" value="GER86076.1"/>
    <property type="molecule type" value="Genomic_DNA"/>
</dbReference>
<dbReference type="RefSeq" id="WP_151754264.1">
    <property type="nucleotide sequence ID" value="NZ_BKZW01000001.1"/>
</dbReference>
<dbReference type="Pfam" id="PF00702">
    <property type="entry name" value="Hydrolase"/>
    <property type="match status" value="1"/>
</dbReference>
<dbReference type="InterPro" id="IPR023214">
    <property type="entry name" value="HAD_sf"/>
</dbReference>
<dbReference type="InterPro" id="IPR023198">
    <property type="entry name" value="PGP-like_dom2"/>
</dbReference>
<dbReference type="Proteomes" id="UP000326912">
    <property type="component" value="Unassembled WGS sequence"/>
</dbReference>
<accession>A0A5J4KLL0</accession>
<sequence length="217" mass="23927">MTDKIRAVIWDLDGVIIDSAEEHKRSWYRLAEREGLPFSDQQFHDTFGMRNDTIIPILWGEMPVQRIQELADLKETYFREFVRDTAAPLPGAIELLTALRNAGYKQALASSTPIKNIEVISEVLGLEKYLNAFISGETVPHGKPAPDVFLKAAAELGVEPAESLVIEDAVAGVQAAHRGGMYCISVAGKRNLPGLKAAELMVKDLTQVNLETIRTLA</sequence>